<proteinExistence type="predicted"/>
<evidence type="ECO:0000313" key="2">
    <source>
        <dbReference type="EnsemblPlants" id="MELO3C028390.2.1"/>
    </source>
</evidence>
<dbReference type="EnsemblPlants" id="MELO3C028390.2.1">
    <property type="protein sequence ID" value="MELO3C028390.2.1"/>
    <property type="gene ID" value="MELO3C028390.2"/>
</dbReference>
<dbReference type="Gramene" id="MELO3C028390.2.1">
    <property type="protein sequence ID" value="MELO3C028390.2.1"/>
    <property type="gene ID" value="MELO3C028390.2"/>
</dbReference>
<protein>
    <submittedName>
        <fullName evidence="2">Uncharacterized protein</fullName>
    </submittedName>
</protein>
<dbReference type="AlphaFoldDB" id="A0A9I9E411"/>
<feature type="region of interest" description="Disordered" evidence="1">
    <location>
        <begin position="1"/>
        <end position="48"/>
    </location>
</feature>
<accession>A0A9I9E411</accession>
<evidence type="ECO:0000256" key="1">
    <source>
        <dbReference type="SAM" id="MobiDB-lite"/>
    </source>
</evidence>
<organism evidence="2">
    <name type="scientific">Cucumis melo</name>
    <name type="common">Muskmelon</name>
    <dbReference type="NCBI Taxonomy" id="3656"/>
    <lineage>
        <taxon>Eukaryota</taxon>
        <taxon>Viridiplantae</taxon>
        <taxon>Streptophyta</taxon>
        <taxon>Embryophyta</taxon>
        <taxon>Tracheophyta</taxon>
        <taxon>Spermatophyta</taxon>
        <taxon>Magnoliopsida</taxon>
        <taxon>eudicotyledons</taxon>
        <taxon>Gunneridae</taxon>
        <taxon>Pentapetalae</taxon>
        <taxon>rosids</taxon>
        <taxon>fabids</taxon>
        <taxon>Cucurbitales</taxon>
        <taxon>Cucurbitaceae</taxon>
        <taxon>Benincaseae</taxon>
        <taxon>Cucumis</taxon>
    </lineage>
</organism>
<reference evidence="2" key="1">
    <citation type="submission" date="2023-03" db="UniProtKB">
        <authorList>
            <consortium name="EnsemblPlants"/>
        </authorList>
    </citation>
    <scope>IDENTIFICATION</scope>
</reference>
<name>A0A9I9E411_CUCME</name>
<sequence length="48" mass="5412">PPPPRTRAAKHPLSVQQRSRAAVETEPSPSFQPRRKNRPSRSAQPSIR</sequence>